<dbReference type="InterPro" id="IPR036162">
    <property type="entry name" value="Resolvase-like_N_sf"/>
</dbReference>
<dbReference type="Gene3D" id="3.40.50.1390">
    <property type="entry name" value="Resolvase, N-terminal catalytic domain"/>
    <property type="match status" value="1"/>
</dbReference>
<reference evidence="3 4" key="1">
    <citation type="submission" date="2021-01" db="EMBL/GenBank/DDBJ databases">
        <title>Whole genome shotgun sequence of Asanoa iriomotensis NBRC 100142.</title>
        <authorList>
            <person name="Komaki H."/>
            <person name="Tamura T."/>
        </authorList>
    </citation>
    <scope>NUCLEOTIDE SEQUENCE [LARGE SCALE GENOMIC DNA]</scope>
    <source>
        <strain evidence="3 4">NBRC 100142</strain>
    </source>
</reference>
<name>A0ABQ4C9Z8_9ACTN</name>
<organism evidence="3 4">
    <name type="scientific">Asanoa iriomotensis</name>
    <dbReference type="NCBI Taxonomy" id="234613"/>
    <lineage>
        <taxon>Bacteria</taxon>
        <taxon>Bacillati</taxon>
        <taxon>Actinomycetota</taxon>
        <taxon>Actinomycetes</taxon>
        <taxon>Micromonosporales</taxon>
        <taxon>Micromonosporaceae</taxon>
        <taxon>Asanoa</taxon>
    </lineage>
</organism>
<dbReference type="SUPFAM" id="SSF53041">
    <property type="entry name" value="Resolvase-like"/>
    <property type="match status" value="1"/>
</dbReference>
<accession>A0ABQ4C9Z8</accession>
<keyword evidence="4" id="KW-1185">Reference proteome</keyword>
<feature type="region of interest" description="Disordered" evidence="1">
    <location>
        <begin position="125"/>
        <end position="155"/>
    </location>
</feature>
<gene>
    <name evidence="3" type="ORF">Air01nite_53710</name>
</gene>
<dbReference type="InterPro" id="IPR006119">
    <property type="entry name" value="Resolv_N"/>
</dbReference>
<dbReference type="SMART" id="SM00857">
    <property type="entry name" value="Resolvase"/>
    <property type="match status" value="1"/>
</dbReference>
<evidence type="ECO:0000256" key="1">
    <source>
        <dbReference type="SAM" id="MobiDB-lite"/>
    </source>
</evidence>
<evidence type="ECO:0000313" key="3">
    <source>
        <dbReference type="EMBL" id="GIF59276.1"/>
    </source>
</evidence>
<dbReference type="EMBL" id="BONC01000044">
    <property type="protein sequence ID" value="GIF59276.1"/>
    <property type="molecule type" value="Genomic_DNA"/>
</dbReference>
<sequence>MTLPERLLRVALYARADTMALAAEQAERLLQIADSAPNWRVVAAFYDITADAARPGRTGVLSAASASGFDLLLVGSLDRLTRSTDELHDLISHLTAANVLLCTVGQRSTGQTRGDGDRPDLFVVAGGRTGPAAPIRRPLAGRPLTALPGRPNGER</sequence>
<dbReference type="Pfam" id="PF00239">
    <property type="entry name" value="Resolvase"/>
    <property type="match status" value="1"/>
</dbReference>
<evidence type="ECO:0000259" key="2">
    <source>
        <dbReference type="SMART" id="SM00857"/>
    </source>
</evidence>
<proteinExistence type="predicted"/>
<dbReference type="Proteomes" id="UP000624325">
    <property type="component" value="Unassembled WGS sequence"/>
</dbReference>
<evidence type="ECO:0000313" key="4">
    <source>
        <dbReference type="Proteomes" id="UP000624325"/>
    </source>
</evidence>
<feature type="domain" description="Resolvase/invertase-type recombinase catalytic" evidence="2">
    <location>
        <begin position="10"/>
        <end position="118"/>
    </location>
</feature>
<comment type="caution">
    <text evidence="3">The sequence shown here is derived from an EMBL/GenBank/DDBJ whole genome shotgun (WGS) entry which is preliminary data.</text>
</comment>
<dbReference type="RefSeq" id="WP_203706111.1">
    <property type="nucleotide sequence ID" value="NZ_BAAALU010000018.1"/>
</dbReference>
<protein>
    <recommendedName>
        <fullName evidence="2">Resolvase/invertase-type recombinase catalytic domain-containing protein</fullName>
    </recommendedName>
</protein>